<reference evidence="3" key="1">
    <citation type="submission" date="2023-01" db="EMBL/GenBank/DDBJ databases">
        <title>Sulfurovum sp. zt1-1 genome assembly.</title>
        <authorList>
            <person name="Wang J."/>
        </authorList>
    </citation>
    <scope>NUCLEOTIDE SEQUENCE</scope>
    <source>
        <strain evidence="3">Zt1-1</strain>
    </source>
</reference>
<evidence type="ECO:0000256" key="1">
    <source>
        <dbReference type="SAM" id="SignalP"/>
    </source>
</evidence>
<proteinExistence type="predicted"/>
<accession>A0ABT7QVT6</accession>
<dbReference type="Pfam" id="PF14321">
    <property type="entry name" value="DUF4382"/>
    <property type="match status" value="1"/>
</dbReference>
<protein>
    <submittedName>
        <fullName evidence="3">DUF4382 domain-containing protein</fullName>
    </submittedName>
</protein>
<organism evidence="3 4">
    <name type="scientific">Sulfurovum zhangzhouensis</name>
    <dbReference type="NCBI Taxonomy" id="3019067"/>
    <lineage>
        <taxon>Bacteria</taxon>
        <taxon>Pseudomonadati</taxon>
        <taxon>Campylobacterota</taxon>
        <taxon>Epsilonproteobacteria</taxon>
        <taxon>Campylobacterales</taxon>
        <taxon>Sulfurovaceae</taxon>
        <taxon>Sulfurovum</taxon>
    </lineage>
</organism>
<feature type="chain" id="PRO_5045605112" evidence="1">
    <location>
        <begin position="23"/>
        <end position="290"/>
    </location>
</feature>
<dbReference type="Proteomes" id="UP001169069">
    <property type="component" value="Unassembled WGS sequence"/>
</dbReference>
<evidence type="ECO:0000313" key="4">
    <source>
        <dbReference type="Proteomes" id="UP001169069"/>
    </source>
</evidence>
<gene>
    <name evidence="3" type="ORF">PGH07_00510</name>
</gene>
<feature type="domain" description="DUF4382" evidence="2">
    <location>
        <begin position="29"/>
        <end position="173"/>
    </location>
</feature>
<dbReference type="RefSeq" id="WP_289411931.1">
    <property type="nucleotide sequence ID" value="NZ_JAQIBD010000001.1"/>
</dbReference>
<feature type="signal peptide" evidence="1">
    <location>
        <begin position="1"/>
        <end position="22"/>
    </location>
</feature>
<name>A0ABT7QVT6_9BACT</name>
<dbReference type="PROSITE" id="PS51257">
    <property type="entry name" value="PROKAR_LIPOPROTEIN"/>
    <property type="match status" value="1"/>
</dbReference>
<sequence length="290" mass="30863">MKQLIAALGLTLSLLLSGCGGGSTSTTTGIASMSLTDAPTDDENVKSVFVTFTGLRYQYADSNESWQDVDFNESRTIDLLTLQDGNSTMLNEVELPAGEIAHVRFKLDTSNCYIEFVDGSPTAKLTVPSGDQTGYKAIGGFTIPAGGVVNITADFDVRKSVASTGNGKYMLKPTIKIIDNIEVGEINGTMNIDVNGSQAILYAYTDGSWDDAESNTTGSNFSNAVLSTDATDGTFTLPWLTTGTYDLVLVAYTNTGEFENVLGFIDNVVVEADTTTTVDITDENLLDVLP</sequence>
<keyword evidence="4" id="KW-1185">Reference proteome</keyword>
<evidence type="ECO:0000259" key="2">
    <source>
        <dbReference type="Pfam" id="PF14321"/>
    </source>
</evidence>
<dbReference type="EMBL" id="JAQIBD010000001">
    <property type="protein sequence ID" value="MDM5270654.1"/>
    <property type="molecule type" value="Genomic_DNA"/>
</dbReference>
<comment type="caution">
    <text evidence="3">The sequence shown here is derived from an EMBL/GenBank/DDBJ whole genome shotgun (WGS) entry which is preliminary data.</text>
</comment>
<keyword evidence="1" id="KW-0732">Signal</keyword>
<evidence type="ECO:0000313" key="3">
    <source>
        <dbReference type="EMBL" id="MDM5270654.1"/>
    </source>
</evidence>
<dbReference type="InterPro" id="IPR025491">
    <property type="entry name" value="DUF4382"/>
</dbReference>